<protein>
    <submittedName>
        <fullName evidence="5">SH2 domain-containing protein</fullName>
    </submittedName>
</protein>
<evidence type="ECO:0000313" key="4">
    <source>
        <dbReference type="Proteomes" id="UP000887566"/>
    </source>
</evidence>
<dbReference type="PANTHER" id="PTHR11801">
    <property type="entry name" value="SIGNAL TRANSDUCER AND ACTIVATOR OF TRANSCRIPTION"/>
    <property type="match status" value="1"/>
</dbReference>
<dbReference type="InterPro" id="IPR001217">
    <property type="entry name" value="STAT"/>
</dbReference>
<organism evidence="4 5">
    <name type="scientific">Plectus sambesii</name>
    <dbReference type="NCBI Taxonomy" id="2011161"/>
    <lineage>
        <taxon>Eukaryota</taxon>
        <taxon>Metazoa</taxon>
        <taxon>Ecdysozoa</taxon>
        <taxon>Nematoda</taxon>
        <taxon>Chromadorea</taxon>
        <taxon>Plectida</taxon>
        <taxon>Plectina</taxon>
        <taxon>Plectoidea</taxon>
        <taxon>Plectidae</taxon>
        <taxon>Plectus</taxon>
    </lineage>
</organism>
<feature type="domain" description="SH2" evidence="3">
    <location>
        <begin position="605"/>
        <end position="657"/>
    </location>
</feature>
<dbReference type="Pfam" id="PF00017">
    <property type="entry name" value="SH2"/>
    <property type="match status" value="1"/>
</dbReference>
<name>A0A914UKK9_9BILA</name>
<dbReference type="WBParaSite" id="PSAMB.scaffold1061size36492.g10676.t1">
    <property type="protein sequence ID" value="PSAMB.scaffold1061size36492.g10676.t1"/>
    <property type="gene ID" value="PSAMB.scaffold1061size36492.g10676"/>
</dbReference>
<reference evidence="5" key="1">
    <citation type="submission" date="2022-11" db="UniProtKB">
        <authorList>
            <consortium name="WormBaseParasite"/>
        </authorList>
    </citation>
    <scope>IDENTIFICATION</scope>
</reference>
<dbReference type="GO" id="GO:0007165">
    <property type="term" value="P:signal transduction"/>
    <property type="evidence" value="ECO:0007669"/>
    <property type="project" value="InterPro"/>
</dbReference>
<evidence type="ECO:0000313" key="5">
    <source>
        <dbReference type="WBParaSite" id="PSAMB.scaffold1061size36492.g10676.t1"/>
    </source>
</evidence>
<evidence type="ECO:0000259" key="3">
    <source>
        <dbReference type="Pfam" id="PF00017"/>
    </source>
</evidence>
<dbReference type="InterPro" id="IPR036860">
    <property type="entry name" value="SH2_dom_sf"/>
</dbReference>
<feature type="compositionally biased region" description="Polar residues" evidence="2">
    <location>
        <begin position="807"/>
        <end position="819"/>
    </location>
</feature>
<dbReference type="GO" id="GO:0003700">
    <property type="term" value="F:DNA-binding transcription factor activity"/>
    <property type="evidence" value="ECO:0007669"/>
    <property type="project" value="InterPro"/>
</dbReference>
<keyword evidence="1" id="KW-0727">SH2 domain</keyword>
<dbReference type="AlphaFoldDB" id="A0A914UKK9"/>
<dbReference type="Gene3D" id="3.30.505.10">
    <property type="entry name" value="SH2 domain"/>
    <property type="match status" value="1"/>
</dbReference>
<feature type="compositionally biased region" description="Polar residues" evidence="2">
    <location>
        <begin position="754"/>
        <end position="764"/>
    </location>
</feature>
<proteinExistence type="predicted"/>
<sequence>MISPMAQKLESKVKIKLLRLIGTFEECINEAETKCAINFNYAKYEFEQLFKIWTKIRKVYDIVKYASVWDVTSPNDGEPTLEDVYRQISETFLQHLFKAQFSLFNEAVRNLSYETKRYINVRKEMERRQLQQKYQASVKPDLNADPKEQQIYQQFDYLLDFFRDSVDRVKNGSLSVWRREQKKAMLGIGLKADMAQDLSVTRPAIALKNATLEFQELAKSWKQIDWLLHMICSNKFFDLIVQKSWGCLQHLLQSSLVVDWRYEGLCQPHIVVRQGCGERVMLIVKILAATGSFTTPEGSFPPLINATESNLSATFVKPSINAVALSEETAIKLRDNQIDDQTRMDYIERAGNITHMKKARGGVLQTVFADNPDDKTVDAQFDEIIFVLKDEKRKKENTVRNATTKYHVDIAVIVAINSAMAQMTPIFHLKTLSTPFSYSVGNMQDKKLYRAFVWNLLGSHPDSVNCHCQPLVRDSEDLSLVYWGDYKEALKWLFYKLTRSRVLHDDELQHLGNRLFGNNEFSNSKTFSPQRGEPSWPGFSQIRMLQSDQKSTKGKKNKYASLFYWYFEAIDLIIDRQASMKRSRDQPRGPELSMANLFQTGMLLGFISRSESEKLLRASDRNAMLIRFSDHFCGHITVSYIEKKTDGSPDKVEHVRPLTRSLLAGMGLPMMIAVLINLTNVKHIITARLSPGQTTLSNEDYTWKQDLIKNHLDHYEDGIYSQSEGDKYTYASRLMLKVQKTRRDASQAAEAVSPLSNMQTSRYSPHTPATDRYDNQLDTLFEQFRNHPRVLQLTEELAQNAKRNDAISPSESSRNSHTGPSSSATPATTFIQQTPILPSQHPPMPMPFPSAQGQSSFQPTSQMVMQYHPTNPATMPFQSNNGVQMISQQLQQQQQPMMMQGGQQSQWNVHPQAQHSNANVTQGYNQPQQIQMELQQMTIGSQQQQRTFTTPVNQFPQPQGMMQQSPLSHTVHQQVVGQHSSQSQNAQAQMMPQQQMSSSSSYVQQPQQGMMQSSFGYQPQQQYYPQYQSQPGAYMQQPFGGNMQTLQQQQHPQMLSNFQTQIPYLRNVDDR</sequence>
<evidence type="ECO:0000256" key="1">
    <source>
        <dbReference type="ARBA" id="ARBA00022999"/>
    </source>
</evidence>
<feature type="region of interest" description="Disordered" evidence="2">
    <location>
        <begin position="801"/>
        <end position="856"/>
    </location>
</feature>
<feature type="region of interest" description="Disordered" evidence="2">
    <location>
        <begin position="745"/>
        <end position="772"/>
    </location>
</feature>
<accession>A0A914UKK9</accession>
<dbReference type="SUPFAM" id="SSF55550">
    <property type="entry name" value="SH2 domain"/>
    <property type="match status" value="1"/>
</dbReference>
<dbReference type="Proteomes" id="UP000887566">
    <property type="component" value="Unplaced"/>
</dbReference>
<dbReference type="InterPro" id="IPR000980">
    <property type="entry name" value="SH2"/>
</dbReference>
<feature type="compositionally biased region" description="Low complexity" evidence="2">
    <location>
        <begin position="820"/>
        <end position="839"/>
    </location>
</feature>
<evidence type="ECO:0000256" key="2">
    <source>
        <dbReference type="SAM" id="MobiDB-lite"/>
    </source>
</evidence>
<keyword evidence="4" id="KW-1185">Reference proteome</keyword>